<dbReference type="GO" id="GO:0004867">
    <property type="term" value="F:serine-type endopeptidase inhibitor activity"/>
    <property type="evidence" value="ECO:0007669"/>
    <property type="project" value="UniProtKB-KW"/>
</dbReference>
<feature type="region of interest" description="Disordered" evidence="5">
    <location>
        <begin position="545"/>
        <end position="655"/>
    </location>
</feature>
<evidence type="ECO:0000256" key="5">
    <source>
        <dbReference type="SAM" id="MobiDB-lite"/>
    </source>
</evidence>
<dbReference type="CDD" id="cd00191">
    <property type="entry name" value="TY"/>
    <property type="match status" value="1"/>
</dbReference>
<dbReference type="PRINTS" id="PR00759">
    <property type="entry name" value="BASICPTASE"/>
</dbReference>
<dbReference type="STRING" id="42157.A0A182DYQ7"/>
<feature type="domain" description="BPTI/Kunitz inhibitor" evidence="7">
    <location>
        <begin position="735"/>
        <end position="785"/>
    </location>
</feature>
<dbReference type="InterPro" id="IPR036880">
    <property type="entry name" value="Kunitz_BPTI_sf"/>
</dbReference>
<keyword evidence="6" id="KW-0732">Signal</keyword>
<feature type="region of interest" description="Disordered" evidence="5">
    <location>
        <begin position="2680"/>
        <end position="2699"/>
    </location>
</feature>
<feature type="domain" description="BPTI/Kunitz inhibitor" evidence="7">
    <location>
        <begin position="953"/>
        <end position="1003"/>
    </location>
</feature>
<evidence type="ECO:0000313" key="10">
    <source>
        <dbReference type="Proteomes" id="UP000271087"/>
    </source>
</evidence>
<dbReference type="Proteomes" id="UP000271087">
    <property type="component" value="Unassembled WGS sequence"/>
</dbReference>
<dbReference type="Pfam" id="PF00086">
    <property type="entry name" value="Thyroglobulin_1"/>
    <property type="match status" value="1"/>
</dbReference>
<dbReference type="OrthoDB" id="4473401at2759"/>
<dbReference type="PROSITE" id="PS00280">
    <property type="entry name" value="BPTI_KUNITZ_1"/>
    <property type="match status" value="7"/>
</dbReference>
<feature type="domain" description="BPTI/Kunitz inhibitor" evidence="7">
    <location>
        <begin position="2004"/>
        <end position="2054"/>
    </location>
</feature>
<dbReference type="InterPro" id="IPR050098">
    <property type="entry name" value="TFPI/VKTCI-like"/>
</dbReference>
<accession>A0A182DYQ7</accession>
<dbReference type="SUPFAM" id="SSF57610">
    <property type="entry name" value="Thyroglobulin type-1 domain"/>
    <property type="match status" value="1"/>
</dbReference>
<dbReference type="InterPro" id="IPR028150">
    <property type="entry name" value="Lustrin_cystein"/>
</dbReference>
<feature type="region of interest" description="Disordered" evidence="5">
    <location>
        <begin position="2125"/>
        <end position="2202"/>
    </location>
</feature>
<feature type="signal peptide" evidence="6">
    <location>
        <begin position="1"/>
        <end position="23"/>
    </location>
</feature>
<dbReference type="PROSITE" id="PS51162">
    <property type="entry name" value="THYROGLOBULIN_1_2"/>
    <property type="match status" value="1"/>
</dbReference>
<dbReference type="FunFam" id="4.10.410.10:FF:000020">
    <property type="entry name" value="Collagen, type VI, alpha 3"/>
    <property type="match status" value="5"/>
</dbReference>
<feature type="domain" description="BPTI/Kunitz inhibitor" evidence="7">
    <location>
        <begin position="2068"/>
        <end position="2118"/>
    </location>
</feature>
<dbReference type="PANTHER" id="PTHR10083">
    <property type="entry name" value="KUNITZ-TYPE PROTEASE INHIBITOR-RELATED"/>
    <property type="match status" value="1"/>
</dbReference>
<proteinExistence type="predicted"/>
<dbReference type="PROSITE" id="PS50279">
    <property type="entry name" value="BPTI_KUNITZ_2"/>
    <property type="match status" value="10"/>
</dbReference>
<feature type="compositionally biased region" description="Polar residues" evidence="5">
    <location>
        <begin position="2139"/>
        <end position="2152"/>
    </location>
</feature>
<feature type="region of interest" description="Disordered" evidence="5">
    <location>
        <begin position="2720"/>
        <end position="2744"/>
    </location>
</feature>
<feature type="domain" description="BPTI/Kunitz inhibitor" evidence="7">
    <location>
        <begin position="669"/>
        <end position="719"/>
    </location>
</feature>
<sequence>MKTLLAQVVLIVFYYSIIVKTETSDVDLCKRQPFRGRCPSVKGRGLTRSQFVLRYYLRDNECVSYPFGHCADDENEPMLYRYKEDCEKACMNKLHNDGTTNANDNLAGKSESFLDNKIADSNTDEQVGTTSESFSENDAKTSTRPVFTTQKTTPHKLLTECERQRQGIESGLIVSDFIPICTADGSFRPLQCESKGERCFCVDRNGGKVPNSYSNGTKKPDCKRIMKARKQPSKHDCSSPLDSGPCTAAITRWYYDDKEKQCIQFEYSGCGGNGNNYPTKLACEKQCRPTVSEAKCKDGLEPLKNDDGQLVNCNESSCPDGYSCSIVQFGSICCPINTTIDVTPDVCQLPKERGPCDRYELRFYYNSRLGECKYFFFGGCEGNANNFERVEECERICRRHGVKVVPALVSAPQLITSGPQMRKLTKEYETKSIKKISEMSELVESTNTDASATGENNTSSISDAMANIDDSTINSEIVLKTKQIDANLSANISHDNQTGSKDLFAISTDQNKSHLSQKINQNIQKKIIQKGTKTQLSADSTVKLTDSTTIEPENTSATLDSNDSIDESNRSGQKLSSKSIVTAGQQLSSSEEQITTSPATLETAMTDHADIRNHGKEKLSDSLRSSSISTPPTTPVNLLPNSTTNPPSTISTTTETLTTQPVKKIDERCFHSLDRGTCTGQFVRWHWDTARNTCQVFTYSGCGGNGNNFRSREDCFAACHRPVVPKSIPNMGNVCEHSIHPGDCTGVFQRFAFDSTIGDCRPFTYTGCGGNGNNFGSPLECRNKCVKQKPVLPTDVCQHPVEVGECSGVFPRFAYDLAANECRPFTYGGCGGNGNNFGSMAECKAKCVRGKSPECPTVDISLCVEPCILFSNRHGCPECTCPMVQSVAENDLAEPTTPSAKISDTSFDESQAIEDEQLMLPVLENNVEKKHTSMSHSGKTFQTNSVTELGEKCTQPMDAGPCKNFIERWFFDISNGLCQSFQYGGCAGNRNHFFSEHECEIHCARFFNGRTGRRRIAAYQNASRTQHNTLKWSQSTETLNEHEHEDITQQSIVLDSSNDVNNQIINASKPDIISAQQGDNRWTDNRLVSLDEMNTDTETDHKGDLIDQQKQSRIVIQKINNSQARQKNELLQEKSSTKKFLGHDTQLFQHENIEDITSLTSNIFDSQIAKQMLTDLATVQNSQTSNDEQLIKLPQAEISESQRTSMMANDGKNQLKTGIEKTTTKKTLTSNSASDNLMHHNQKISIDRNGGRLISKEISMGSTSPGFGSKNAMQLNSIDELYEKHKQLTDKVTNHMLLGEANSQSVNNHLSHSVIADAANTAPTQINRDSVLRHRVRIINLGSALKSLSPSLSNSSSSFTISSPVLPNLSPSISPLSSSTILKSSPPSSKLSPSTSSPSQSSSHSTLIPFDTKTYPSSFAEVPHNKILDNENFTGARVAHLQHAIGGKIALSSAEEFSHDSMTMHTNTRNHEDQTDIETELPMKLSNFGSITDNIKDNNNADISQEKSSPSSTVFPIGWNTDSDDYRIIDKMDDFTLEITPNHESLTSTIIPKTTESSTTRPSESVMEKTVSPIASASNIFSTSDAASTVIPQATSINHSILSSVTIIPTGINIMSTPETIAKLDLSSAQRAGSTVTENKIEGSLEPSIPNSPQILNQPVPSGNLWLLNGLQSIVNSQSPTEQHSQQAELSEKKLSFDSFDTVDELAPATFSTTDKNTIFAEKSSMLTDNQANSAAGMNTTVRGVKLQTIKRIGQLKKSKEFEETRHFNVDSLTLKNAHNSQNKNCTVILINRNGNDNINMTELERNLKALKEMQNVRGEEIAGIMNLSSKNGTSIHDFINMPVNNAILKPLNVDILHQFASTISEPPAKEVPFSAAQPNSQPDVNLNQDGRLNIVEDHSLHSSKHQQLQQSVNLNEITEEQFTAAHNTQVAQSTSSWTTPKQDENEEMLRDRSTMNQAKMTESEISNQQDIFDLQETTETTPQAVLFAVTSLQQLKLEQDDTCVLPPDAGSCRDYVPRWFYNSQTGKCEQFSYGSCNGNSNNFLDRHSCEAKCSQGDFVKSRFPERCTYKKDEGHSNGYYVKWYFNVRNLRCEQMVYQGEGGNSNQFETLNECQTFCTPLNENVHGRDKTTKQIEHSPMTTSTAPLQQNFAPSREHENQKQQMASVTEAGKVSESEHHAHTSSQNTPEAHHQRAISDTTSIDDKNAQRIISEQHSMSFNTSTESTLPFSPVQEISHILDVTKNETSTAQESPESLQLTNIMNESGTHVAEKKIKGAKIFTEKIKSKDNDAITDLSNILEDVGHAPSCPNGLKPIQHADGRPMMCLPGRNQCSGNSLCYFNGIDFFCCPNAEDPYDEHIFGGYGGEEVKRGYKNVKKTPINANELIVRKLRLKRQAQVSSSSPLTINKAARIDFKVSKNSLASASFPTVDSDDDVDQVNDSCMQDLDKGTCSEAHLRFFYDHKVGFCRLFYYTGCGGNENNFVTEEECRQKCKDKIYSENAPPGSCPYGEPPFGDNAPVICGKDAGSFECPNGYYCRMGPPNVCCLEKHLPALEKISVTRESQKNIRFSPEHPGGNPSGYQGNKYQKEREVNSALVVPKDICPDGSNALLDEDTGQPLKCGSGYDGSFCPIGYYCSINSENNERLCCELGVLGVKIPPLPTIPPYFGLRRSNPGEIILRGSLPSDDVPEKESGIISDVAEPSERHRSGFALFGTKLATDVRPASDSHASEEEENSSENLSQSESRFRDEVYGRMMLKSNDQTLRSQAFILAKLAMFVALYNALGNVASPEAETNEIQIDVGEMKDPFESMEYAKKTASDRSICFLKPNEGRTCREDESPPRTNLQYFYSTRDKRCKLYFYRGCGGSQNRFDTKRHCEMTCGSV</sequence>
<dbReference type="InterPro" id="IPR002223">
    <property type="entry name" value="Kunitz_BPTI"/>
</dbReference>
<keyword evidence="10" id="KW-1185">Reference proteome</keyword>
<feature type="compositionally biased region" description="Basic and acidic residues" evidence="5">
    <location>
        <begin position="2125"/>
        <end position="2136"/>
    </location>
</feature>
<dbReference type="InterPro" id="IPR020901">
    <property type="entry name" value="Prtase_inh_Kunz-CS"/>
</dbReference>
<feature type="domain" description="BPTI/Kunitz inhibitor" evidence="7">
    <location>
        <begin position="2823"/>
        <end position="2880"/>
    </location>
</feature>
<feature type="region of interest" description="Disordered" evidence="5">
    <location>
        <begin position="120"/>
        <end position="143"/>
    </location>
</feature>
<feature type="region of interest" description="Disordered" evidence="5">
    <location>
        <begin position="1376"/>
        <end position="1408"/>
    </location>
</feature>
<dbReference type="Gene3D" id="4.10.800.10">
    <property type="entry name" value="Thyroglobulin type-1"/>
    <property type="match status" value="1"/>
</dbReference>
<feature type="domain" description="BPTI/Kunitz inhibitor" evidence="7">
    <location>
        <begin position="237"/>
        <end position="287"/>
    </location>
</feature>
<feature type="compositionally biased region" description="Basic and acidic residues" evidence="5">
    <location>
        <begin position="605"/>
        <end position="621"/>
    </location>
</feature>
<feature type="compositionally biased region" description="Polar residues" evidence="5">
    <location>
        <begin position="545"/>
        <end position="562"/>
    </location>
</feature>
<dbReference type="SUPFAM" id="SSF57362">
    <property type="entry name" value="BPTI-like"/>
    <property type="match status" value="10"/>
</dbReference>
<dbReference type="Pfam" id="PF00014">
    <property type="entry name" value="Kunitz_BPTI"/>
    <property type="match status" value="10"/>
</dbReference>
<dbReference type="SMART" id="SM00289">
    <property type="entry name" value="WR1"/>
    <property type="match status" value="4"/>
</dbReference>
<evidence type="ECO:0000256" key="6">
    <source>
        <dbReference type="SAM" id="SignalP"/>
    </source>
</evidence>
<evidence type="ECO:0000256" key="2">
    <source>
        <dbReference type="ARBA" id="ARBA00022900"/>
    </source>
</evidence>
<feature type="chain" id="PRO_5043137153" evidence="6">
    <location>
        <begin position="24"/>
        <end position="2883"/>
    </location>
</feature>
<dbReference type="InterPro" id="IPR000716">
    <property type="entry name" value="Thyroglobulin_1"/>
</dbReference>
<evidence type="ECO:0000313" key="9">
    <source>
        <dbReference type="EMBL" id="VDK62881.1"/>
    </source>
</evidence>
<feature type="domain" description="BPTI/Kunitz inhibitor" evidence="7">
    <location>
        <begin position="2442"/>
        <end position="2492"/>
    </location>
</feature>
<evidence type="ECO:0000259" key="8">
    <source>
        <dbReference type="PROSITE" id="PS51162"/>
    </source>
</evidence>
<keyword evidence="1" id="KW-0646">Protease inhibitor</keyword>
<evidence type="ECO:0000259" key="7">
    <source>
        <dbReference type="PROSITE" id="PS50279"/>
    </source>
</evidence>
<dbReference type="Pfam" id="PF14625">
    <property type="entry name" value="Lustrin_cystein"/>
    <property type="match status" value="4"/>
</dbReference>
<dbReference type="Gene3D" id="4.10.410.10">
    <property type="entry name" value="Pancreatic trypsin inhibitor Kunitz domain"/>
    <property type="match status" value="10"/>
</dbReference>
<dbReference type="WBParaSite" id="nOo.2.0.1.t00808-RA">
    <property type="protein sequence ID" value="nOo.2.0.1.t00808-RA"/>
    <property type="gene ID" value="nOo.2.0.1.g00808"/>
</dbReference>
<name>A0A182DYQ7_ONCOC</name>
<feature type="domain" description="BPTI/Kunitz inhibitor" evidence="7">
    <location>
        <begin position="347"/>
        <end position="397"/>
    </location>
</feature>
<keyword evidence="2" id="KW-0722">Serine protease inhibitor</keyword>
<evidence type="ECO:0000313" key="11">
    <source>
        <dbReference type="WBParaSite" id="nOo.2.0.1.t00808-RA"/>
    </source>
</evidence>
<gene>
    <name evidence="9" type="ORF">NOO_LOCUS808</name>
</gene>
<feature type="compositionally biased region" description="Polar residues" evidence="5">
    <location>
        <begin position="570"/>
        <end position="600"/>
    </location>
</feature>
<dbReference type="CDD" id="cd00109">
    <property type="entry name" value="Kunitz-type"/>
    <property type="match status" value="7"/>
</dbReference>
<evidence type="ECO:0000256" key="1">
    <source>
        <dbReference type="ARBA" id="ARBA00022690"/>
    </source>
</evidence>
<feature type="domain" description="Thyroglobulin type-1" evidence="8">
    <location>
        <begin position="158"/>
        <end position="222"/>
    </location>
</feature>
<evidence type="ECO:0000256" key="3">
    <source>
        <dbReference type="ARBA" id="ARBA00023157"/>
    </source>
</evidence>
<comment type="caution">
    <text evidence="4">Lacks conserved residue(s) required for the propagation of feature annotation.</text>
</comment>
<organism evidence="11">
    <name type="scientific">Onchocerca ochengi</name>
    <name type="common">Filarial nematode worm</name>
    <dbReference type="NCBI Taxonomy" id="42157"/>
    <lineage>
        <taxon>Eukaryota</taxon>
        <taxon>Metazoa</taxon>
        <taxon>Ecdysozoa</taxon>
        <taxon>Nematoda</taxon>
        <taxon>Chromadorea</taxon>
        <taxon>Rhabditida</taxon>
        <taxon>Spirurina</taxon>
        <taxon>Spiruromorpha</taxon>
        <taxon>Filarioidea</taxon>
        <taxon>Onchocercidae</taxon>
        <taxon>Onchocerca</taxon>
    </lineage>
</organism>
<protein>
    <submittedName>
        <fullName evidence="11">Kunitz/Bovine pancreatic trypsin inhibitor domain protein</fullName>
    </submittedName>
</protein>
<dbReference type="EMBL" id="UYRW01000087">
    <property type="protein sequence ID" value="VDK62881.1"/>
    <property type="molecule type" value="Genomic_DNA"/>
</dbReference>
<dbReference type="SMART" id="SM00211">
    <property type="entry name" value="TY"/>
    <property type="match status" value="1"/>
</dbReference>
<reference evidence="11" key="1">
    <citation type="submission" date="2016-06" db="UniProtKB">
        <authorList>
            <consortium name="WormBaseParasite"/>
        </authorList>
    </citation>
    <scope>IDENTIFICATION</scope>
</reference>
<dbReference type="SMART" id="SM00131">
    <property type="entry name" value="KU"/>
    <property type="match status" value="10"/>
</dbReference>
<dbReference type="PROSITE" id="PS00484">
    <property type="entry name" value="THYROGLOBULIN_1_1"/>
    <property type="match status" value="1"/>
</dbReference>
<reference evidence="9 10" key="2">
    <citation type="submission" date="2018-08" db="EMBL/GenBank/DDBJ databases">
        <authorList>
            <person name="Laetsch R D."/>
            <person name="Stevens L."/>
            <person name="Kumar S."/>
            <person name="Blaxter L. M."/>
        </authorList>
    </citation>
    <scope>NUCLEOTIDE SEQUENCE [LARGE SCALE GENOMIC DNA]</scope>
</reference>
<evidence type="ECO:0000256" key="4">
    <source>
        <dbReference type="PROSITE-ProRule" id="PRU00500"/>
    </source>
</evidence>
<dbReference type="InterPro" id="IPR006150">
    <property type="entry name" value="Cys_repeat_1"/>
</dbReference>
<keyword evidence="3 4" id="KW-1015">Disulfide bond</keyword>
<feature type="compositionally biased region" description="Low complexity" evidence="5">
    <location>
        <begin position="622"/>
        <end position="655"/>
    </location>
</feature>
<feature type="disulfide bond" evidence="4">
    <location>
        <begin position="192"/>
        <end position="199"/>
    </location>
</feature>
<dbReference type="PANTHER" id="PTHR10083:SF374">
    <property type="entry name" value="BPTI_KUNITZ INHIBITOR DOMAIN-CONTAINING PROTEIN"/>
    <property type="match status" value="1"/>
</dbReference>
<feature type="domain" description="BPTI/Kunitz inhibitor" evidence="7">
    <location>
        <begin position="797"/>
        <end position="847"/>
    </location>
</feature>
<dbReference type="InterPro" id="IPR036857">
    <property type="entry name" value="Thyroglobulin_1_sf"/>
</dbReference>